<organism evidence="1 2">
    <name type="scientific">Bacteroides reticulotermitis</name>
    <dbReference type="NCBI Taxonomy" id="1133319"/>
    <lineage>
        <taxon>Bacteria</taxon>
        <taxon>Pseudomonadati</taxon>
        <taxon>Bacteroidota</taxon>
        <taxon>Bacteroidia</taxon>
        <taxon>Bacteroidales</taxon>
        <taxon>Bacteroidaceae</taxon>
        <taxon>Bacteroides</taxon>
    </lineage>
</organism>
<dbReference type="EMBL" id="JACIER010000014">
    <property type="protein sequence ID" value="MBB4045358.1"/>
    <property type="molecule type" value="Genomic_DNA"/>
</dbReference>
<sequence length="51" mass="5785">MGHDGKVHMYRAYGRSQYYAIILPSIGGLKPTIQGLMGDYQMKALLKNNRK</sequence>
<name>A0A840D4I8_9BACE</name>
<keyword evidence="2" id="KW-1185">Reference proteome</keyword>
<evidence type="ECO:0000313" key="1">
    <source>
        <dbReference type="EMBL" id="MBB4045358.1"/>
    </source>
</evidence>
<dbReference type="AlphaFoldDB" id="A0A840D4I8"/>
<reference evidence="1" key="1">
    <citation type="submission" date="2020-08" db="EMBL/GenBank/DDBJ databases">
        <title>Genomic Encyclopedia of Type Strains, Phase IV (KMG-IV): sequencing the most valuable type-strain genomes for metagenomic binning, comparative biology and taxonomic classification.</title>
        <authorList>
            <person name="Goeker M."/>
        </authorList>
    </citation>
    <scope>NUCLEOTIDE SEQUENCE [LARGE SCALE GENOMIC DNA]</scope>
    <source>
        <strain evidence="1">DSM 105720</strain>
    </source>
</reference>
<accession>A0A840D4I8</accession>
<proteinExistence type="predicted"/>
<evidence type="ECO:0000313" key="2">
    <source>
        <dbReference type="Proteomes" id="UP000560658"/>
    </source>
</evidence>
<protein>
    <submittedName>
        <fullName evidence="1">Uncharacterized protein</fullName>
    </submittedName>
</protein>
<dbReference type="Proteomes" id="UP000560658">
    <property type="component" value="Unassembled WGS sequence"/>
</dbReference>
<gene>
    <name evidence="1" type="ORF">GGR06_003170</name>
</gene>
<comment type="caution">
    <text evidence="1">The sequence shown here is derived from an EMBL/GenBank/DDBJ whole genome shotgun (WGS) entry which is preliminary data.</text>
</comment>